<reference evidence="12" key="2">
    <citation type="submission" date="2020-01" db="EMBL/GenBank/DDBJ databases">
        <authorList>
            <person name="Korhonen P.K.K."/>
            <person name="Guangxu M.G."/>
            <person name="Wang T.W."/>
            <person name="Stroehlein A.J.S."/>
            <person name="Young N.D."/>
            <person name="Ang C.-S.A."/>
            <person name="Fernando D.W.F."/>
            <person name="Lu H.L."/>
            <person name="Taylor S.T."/>
            <person name="Ehtesham M.E.M."/>
            <person name="Najaraj S.H.N."/>
            <person name="Harsha G.H.G."/>
            <person name="Madugundu A.M."/>
            <person name="Renuse S.R."/>
            <person name="Holt D.H."/>
            <person name="Pandey A.P."/>
            <person name="Papenfuss A.P."/>
            <person name="Gasser R.B.G."/>
            <person name="Fischer K.F."/>
        </authorList>
    </citation>
    <scope>NUCLEOTIDE SEQUENCE</scope>
    <source>
        <strain evidence="12">SSS_KF_BRIS2020</strain>
    </source>
</reference>
<evidence type="ECO:0000256" key="8">
    <source>
        <dbReference type="ARBA" id="ARBA00023242"/>
    </source>
</evidence>
<dbReference type="InterPro" id="IPR011704">
    <property type="entry name" value="ATPase_dyneun-rel_AAA"/>
</dbReference>
<dbReference type="InterPro" id="IPR036465">
    <property type="entry name" value="vWFA_dom_sf"/>
</dbReference>
<dbReference type="GO" id="GO:0030687">
    <property type="term" value="C:preribosome, large subunit precursor"/>
    <property type="evidence" value="ECO:0007669"/>
    <property type="project" value="TreeGrafter"/>
</dbReference>
<dbReference type="PANTHER" id="PTHR48103">
    <property type="entry name" value="MIDASIN-RELATED"/>
    <property type="match status" value="1"/>
</dbReference>
<dbReference type="FunFam" id="3.40.50.300:FF:000582">
    <property type="entry name" value="Midasin"/>
    <property type="match status" value="1"/>
</dbReference>
<comment type="function">
    <text evidence="9">Nuclear chaperone required for maturation and nuclear export of pre-60S ribosome subunits.</text>
</comment>
<evidence type="ECO:0000313" key="14">
    <source>
        <dbReference type="Proteomes" id="UP000070412"/>
    </source>
</evidence>
<feature type="compositionally biased region" description="Basic and acidic residues" evidence="10">
    <location>
        <begin position="4324"/>
        <end position="4334"/>
    </location>
</feature>
<dbReference type="FunFam" id="3.40.50.300:FF:004102">
    <property type="entry name" value="Uncharacterized protein"/>
    <property type="match status" value="1"/>
</dbReference>
<evidence type="ECO:0000256" key="1">
    <source>
        <dbReference type="ARBA" id="ARBA00004604"/>
    </source>
</evidence>
<feature type="region of interest" description="Disordered" evidence="10">
    <location>
        <begin position="4141"/>
        <end position="4386"/>
    </location>
</feature>
<dbReference type="InterPro" id="IPR048617">
    <property type="entry name" value="MDN1_AAA_lid_4"/>
</dbReference>
<dbReference type="SUPFAM" id="SSF53300">
    <property type="entry name" value="vWA-like"/>
    <property type="match status" value="1"/>
</dbReference>
<dbReference type="EnsemblMetazoa" id="SSS_1470s_mrna">
    <property type="protein sequence ID" value="KAF7488599.1"/>
    <property type="gene ID" value="SSS_1470"/>
</dbReference>
<accession>A0A834R2W6</accession>
<dbReference type="Pfam" id="PF17865">
    <property type="entry name" value="AAA_lid_5"/>
    <property type="match status" value="1"/>
</dbReference>
<evidence type="ECO:0000256" key="6">
    <source>
        <dbReference type="ARBA" id="ARBA00022840"/>
    </source>
</evidence>
<dbReference type="InterPro" id="IPR003593">
    <property type="entry name" value="AAA+_ATPase"/>
</dbReference>
<name>A0A834R2W6_SARSC</name>
<dbReference type="GO" id="GO:0000055">
    <property type="term" value="P:ribosomal large subunit export from nucleus"/>
    <property type="evidence" value="ECO:0007669"/>
    <property type="project" value="TreeGrafter"/>
</dbReference>
<dbReference type="GO" id="GO:0000027">
    <property type="term" value="P:ribosomal large subunit assembly"/>
    <property type="evidence" value="ECO:0007669"/>
    <property type="project" value="InterPro"/>
</dbReference>
<keyword evidence="14" id="KW-1185">Reference proteome</keyword>
<proteinExistence type="inferred from homology"/>
<evidence type="ECO:0000313" key="12">
    <source>
        <dbReference type="EMBL" id="KAF7488599.1"/>
    </source>
</evidence>
<keyword evidence="5 9" id="KW-0547">Nucleotide-binding</keyword>
<evidence type="ECO:0000313" key="13">
    <source>
        <dbReference type="EnsemblMetazoa" id="KAF7488599.1"/>
    </source>
</evidence>
<evidence type="ECO:0000256" key="2">
    <source>
        <dbReference type="ARBA" id="ARBA00004642"/>
    </source>
</evidence>
<evidence type="ECO:0000256" key="7">
    <source>
        <dbReference type="ARBA" id="ARBA00023186"/>
    </source>
</evidence>
<dbReference type="InterPro" id="IPR002035">
    <property type="entry name" value="VWF_A"/>
</dbReference>
<reference evidence="14" key="1">
    <citation type="journal article" date="2020" name="PLoS Negl. Trop. Dis.">
        <title>High-quality nuclear genome for Sarcoptes scabiei-A critical resource for a neglected parasite.</title>
        <authorList>
            <person name="Korhonen P.K."/>
            <person name="Gasser R.B."/>
            <person name="Ma G."/>
            <person name="Wang T."/>
            <person name="Stroehlein A.J."/>
            <person name="Young N.D."/>
            <person name="Ang C.S."/>
            <person name="Fernando D.D."/>
            <person name="Lu H.C."/>
            <person name="Taylor S."/>
            <person name="Reynolds S.L."/>
            <person name="Mofiz E."/>
            <person name="Najaraj S.H."/>
            <person name="Gowda H."/>
            <person name="Madugundu A."/>
            <person name="Renuse S."/>
            <person name="Holt D."/>
            <person name="Pandey A."/>
            <person name="Papenfuss A.T."/>
            <person name="Fischer K."/>
        </authorList>
    </citation>
    <scope>NUCLEOTIDE SEQUENCE [LARGE SCALE GENOMIC DNA]</scope>
</reference>
<dbReference type="Proteomes" id="UP000070412">
    <property type="component" value="Unassembled WGS sequence"/>
</dbReference>
<dbReference type="GO" id="GO:0016887">
    <property type="term" value="F:ATP hydrolysis activity"/>
    <property type="evidence" value="ECO:0007669"/>
    <property type="project" value="InterPro"/>
</dbReference>
<gene>
    <name evidence="12" type="ORF">SSS_1470</name>
</gene>
<dbReference type="InterPro" id="IPR012099">
    <property type="entry name" value="Midasin"/>
</dbReference>
<dbReference type="Pfam" id="PF21108">
    <property type="entry name" value="MDN1_4th"/>
    <property type="match status" value="1"/>
</dbReference>
<feature type="compositionally biased region" description="Basic and acidic residues" evidence="10">
    <location>
        <begin position="4296"/>
        <end position="4309"/>
    </location>
</feature>
<evidence type="ECO:0000256" key="3">
    <source>
        <dbReference type="ARBA" id="ARBA00007188"/>
    </source>
</evidence>
<dbReference type="Gene3D" id="3.40.50.300">
    <property type="entry name" value="P-loop containing nucleotide triphosphate hydrolases"/>
    <property type="match status" value="6"/>
</dbReference>
<evidence type="ECO:0000256" key="5">
    <source>
        <dbReference type="ARBA" id="ARBA00022741"/>
    </source>
</evidence>
<dbReference type="GO" id="GO:0005730">
    <property type="term" value="C:nucleolus"/>
    <property type="evidence" value="ECO:0007669"/>
    <property type="project" value="UniProtKB-SubCell"/>
</dbReference>
<dbReference type="FunFam" id="3.40.50.300:FF:000142">
    <property type="entry name" value="Midasin"/>
    <property type="match status" value="1"/>
</dbReference>
<dbReference type="SMART" id="SM00382">
    <property type="entry name" value="AAA"/>
    <property type="match status" value="6"/>
</dbReference>
<dbReference type="GO" id="GO:0005524">
    <property type="term" value="F:ATP binding"/>
    <property type="evidence" value="ECO:0007669"/>
    <property type="project" value="UniProtKB-KW"/>
</dbReference>
<feature type="compositionally biased region" description="Polar residues" evidence="10">
    <location>
        <begin position="4370"/>
        <end position="4381"/>
    </location>
</feature>
<feature type="compositionally biased region" description="Polar residues" evidence="10">
    <location>
        <begin position="4335"/>
        <end position="4348"/>
    </location>
</feature>
<sequence>MQGFYVSDAIKELHRKYPDDSVLLHLKSFVDEQRHKWSREDRQSILNSIADGVVLDSIGDDFAEWFAPILLDLFHRIGDRSKFDLFNTLSRLIGKFACATNFTYELFINSHSLRSSDLVKEVRNHPDRLDRFLESCLVFLSFDRDFFHSHFDWSFVFELNKDPSTYCDYLLTSIRQYLFCDYSSNQVSDKFHNTHHLDFIDRYGDKNLKFLSRTIHYVESSKLPLILNEDLSQQIVCVNGILLPTFKDKSSLKEFVEHPTNASNLRSIALGISLAKPILIEGEIGCGKSMLINQVAALTGRNEPPKILTIQISDQVDWKYLIGSYVCAEISGEFTFNLGPLLTAIRDGNWLVLEDIDLAPFELLTSIISTIESRNTSEINCENKIDRFDSAFRIFFTRSISSSSKATDHSSQMNLNFQLLRKLCYIVQIDNWNQSEIQQLLQVRWNQIELIASKIVNIYQNLLDSYRQFQKSKRTLNLRDLIKWCNRLNVYFRINSDEVSERAFLDSVDCFASFNSDSELFQTITYMLGHHFNLSKSQCDFLLSERIPKIEKNQKSIRIGRQSFEVNQFSKDSLNFALTKNATQLLEKLLVCVANRERVLLCGETGVGKTTCVQYLAKLCGQRLHIINMNQQSSSSELFGSYKPMNIESIFNLLKDEYERMFEATFSSEKNQIFNEKFAFVFQKQQWRLVIEIMMNVCRRAIDKLELNQNSQLSNEWTSFREKLSKYMPLLNSQTNDRLMFSFVEGPLTDAIKSGNWVLLDEINLAESETLQSLLSFMENNETLVLFEKSSDRIVKVHKNFRLFSCMNPATDVGKRELPVKIRNRFTEFYVGDITERSQLRILVSSYIGSLVNERAIESIVNFYYSIKYDQKIILKDYNGHHSVFSLRNLCRALKVAKTNPYHCMARSLHEGFSLAFLSNLDRDSYTFVSRLVEENIDKAMNLTKTIILNSNKSFSSENFVIIEGFPILKNSQEPQIDESYILTKTVKKNLADICRIISSGQKFPILLQGETSSGKTSLIQWLSKATGNLCHRVNNHEHTDLQEYIGSYCSDVDGKIFFKKGILVDAMLNGHWIILDELNLAPTEVLEALNRVLDDNREIFIAETREIVKAHPQFLVFATQNPPGKYGGRKILSRAFRNRFIELNFTEIPLNELEIILHKKCSIPLSYSKRMVTVLAELQKYRSHTNIFAGKNGLITLRDLFRWGNRYQKFARDQDPNVKFFDWNKFIAEIGYMLLAGRARKHEDTKIIKNILENTFRCKLSLEDIFYNRNEFSTSTSMKFENLVWTKAFKRLGTLISEAIKYEEPILLIGETGCGKTTICQYFAALNRKELRTVNCHMNIESGDFIGSLRPNRNIAENPEQLFEWKDGPLITAMKNGDYFLVDEISLADDSVLERLNSVLESERRIFLAENSANSSIQANDSFRYFATMNPGGDFGKKELSPALRDRFTEIWCPNFADFEDIEKIINHNLKIPDENLRTIVSRSICDFIIWFSEFIGQYKRFNISIRDVLSWTKFINETFIVKPCLEIRQAYIHGALLVYLDSLTQINIFGIDLEDFKSKSFDRINSLAQQLPLENFVTHFDDRNCFKIYPFSIPKLESKSNRSIYHWECSGVKSNSMRVLRAMQLDKPILLEGPPGVGKTSLVQALADVTGHTLIRINLSEQTDISDLFGCDLPTEGEDSAGRFAFREGPFLSALRSDSNWILLDELNLASQTVLEGLNACFDHRDEIYVPELNKSFHIGKKQTRIFASQNPQSMDKSRKGLPKSFLNRFTAVYVEEFTDEDYQLILTGLYPSIPQEIINSMITTNRKVCDFVKTDYSMKGGPFEFNLRDLIRWSGLILKWHQDYSIFEPGRFFHLIYTDKFRSEENRISAANICLNEYSSHLDSNRSIKHYFNNSLIQYGYSIKFIKINSRLGHKEYHYVFEEDFKPICSIIKCVEMNWPVILIGDIGVGKSHLIRLIAQQFHRKLNVIHANSEMDANDLLGGFNQIDPEVNFNKLQNFIVEKTNLLLQNKERSKAKEYFHLISQLRTRYENFDQRLEILLKISNLFNDNNEFDLLSVRKDLNKFHQIDLKHRSGAFEWIDSSLIDSIRNGDWVVIENANLLNPAVLDRLNSLLEPGGSLKINERGSIDGVVPTIYPHRNFRLFLTMNPRYGNLSRAIRNRGIEICIERKLNRIELRNIALRHGISSIDSITFNDLNDFFTNLNESILKSQHCIAIREPDSNESKASQTDSIIENASPLCLNQVFNNPTIFYATKDFHRLKIQSESTDWMKLRLFFEMSELNGLSIRFDLLNCHRIEFPDHSKEFIEKSFKRHCNNLDEIFDRNVFFHAITKCLPIDFRENTDLHLLIVNKLEHGKMLAFYNSVNLVNAKLFWLQLKQSIMMRMDSKKNSLLRFDPNDTDVRECFKHSKFLTIVLKIIKSFYLYLDSGRFQYENEDEWIQFRYKMILIHQLILKFLPHSLRDFDQIFEREILPLLMVAYEQNIFNLDENIAISISPVQSLFDRYLIDQRKYDHLGKKIIQFYHYKSKEDFDLVEKIKDFFRNQKLHRHSAESLARLLETIDVNFKSNLINQPTFSLDLAVFNVSNESPSIDRKYLTNTELFLIKRLASMKLLDDFVSTASPRVTLEDEHLALCSMSFFYDRLMRQKKFHDILLDHLILMNEELNQESFLSHLSSKNFCSSIGNALERSRMGGNLLSTCLPSISLVYFRMNDSKMDTIELFFRKKLLKGFYLKILLQNYHFLRQKDATKFRDLKRIKLLAENFQKHFVESDRKLKNHFEASRMFFIEGLKPLKDDELQNCIDLLMLGLCFTETFQPRDPIDPIIFSTAKLEFLRAKFENSAKELDLRHLILSDRFGSHNPEFCCNFYQKLKADIDLIEIEMKNLENSIRFRHSPNNYLGLIKEIAEFQSIVMNVTNLKTLIFQMDHQDSRTLDELVHFNSSLLNRIRMLSDFLGRLQQNYTDYGDLTILYSFGLLFALKALQTISQKIQSQINTVTIFCKTNCILPNELFLKFSRFIDNRSPAEFCQFLQTNRFIEKLSLVSRKNFPDETETIFKECLSLIVAEFRNSLFLNQDPRNVFKFYLETIEIFAENHREIEIKKELEKIKHNATFHIELDPNKEDPEENRREQEETFPSFESLFYDLIDEKLEPKPHHCKKIDENNLSNNSDKSSKLLLFIAQSFINVIELIAKLSDNRSKDIDDDFSQSYLIRYRILTKLFEKTLGFFNIDIEPELIDGHLLSLIDEEKKNPDDHETILNVYHSSILEETQKCSAILENLRRRIIDQILLEFDNDHPILNKILKIIERIFSIKANSSLLSFAFGLELILRNGEEWQMIAHRGISITEHLNEITNLLVSWRKMEIDYWRKSLNDVEEKIKQTELTVWWFRFYTTINDLLRNFTDESLREFIDNCKRLIEQSTVGQFKIRIKLLLVFAKQLSYVDRKHRSLMNALFNLYEFYNCFTSNIEKNIDAERKSIEKEIDDFVKINQYNPDNFWSFKSSLTRSKEQLYRYVKKYKLYLQSPANSLFQYQNASINKSWTLVIDTESIINDPPKAIQTKLDGANFLKNPNIYLQKSKTFGKKIIKRFDYIVRKINNLEENNLDIIKNIEKLAKANLMDGGVVGTEQRKKQIAIIQNQKRRALSDLFQMLTTHGLSFRKGIVLGESLDLQHTISSIDHFLCFNLSGSLNFLDNQSRENLFSSNRYYYRILSDYSNLIFGLNKPNEQLTFDMIERIKGFAIALLEIVLEQKRLSIKKLEAFKKLVDVHEEIKRILARCSEKSMLIKLPDNGSIQNQFCDLLFQLVSFCLRLKILIVKFQSISSSDGSKQEIEVNKFNEIILKVKSLLNLSQSDQVFHVDSDLRDLDSNIDLARNYLNEIETLFFGSLWIDLHSDHFEYFKMKLVKIKLKLQTVLVGVNKSVYCREHDQDGLNLCGIVIKSTLMYFNKSCQYLIESEKNQSFQTEGEVETDNDDSFKETVDHLKNMDLFGEDELLESIASLFNYLKNHSAKKFFRSNLDFFRIIFPFLSEYIEIFKIYIDVVFGSLKTSSKMLHILLSLFNDLLRNGFCLPPPVDDKEFCVRDLKKSHENAGFGDDDISSSSQNVSERLECQDQLDDLNLGDNNDDGNVDRSNQIADEKGIEMDDDFDGQECGPESTEQQANDEEGVNDDEEQNTDQMGNVDSDEEILDENLWKNDESQENNENLAKNDLTGGKDDVDSKTVANQDNVELEENKTNDEINVDENDIDCDDLNSEFDNTQSESDKDPLDKEIETKNNEKMFVPDGLNLEIDNEESDTDTSDNHQNDEKNVSDDERSDSEQDQNVQENDSNRDDEKEISDNLSTESPNENFVQDQERMENKISETFNSQKEKIEPSNQVFANSEMSGQGFDENVQLEERDSQYQNSLVNDARKNQSTNTTHQILASNETRKIDESLEDYTMTADDRDRTIAEDEPVAKRRKLINSEEKNENRSEEQRQIDSFRHVDDEAKADEVAYDLIDDDDMLNQAIKDQHLDRGTKISKFFENSEKDADRQEAIQSKEIRDENDFDEEITTDQKTDECFESNEELISTMDVQNNQSFFQTNTSNVIKEIKMNESDHGERIEVPMDVDAVDGYSTRAIDQQELVECEKRIEPLVYELCNQLQLVLEPTKRSKYRGDYKTGKRLNMRKVIAYVASQFRKDKIWLRRTKPNKRQYQILIAIDDSLSMSDNQSKKIAFESLILLGKSLSIIESGILSIISFGENCRIIHPFGEPFTDRTPYKLYQKLKFDQKMTRTNEMLRCSAQILSDSKHFISNDSNINQLLLIVSDGRGIFNEGDDLIDASIVRLNEQRVFIVYIIIDSPLPKNSILEIKVVDFDNNEMKITPYMDRFPFPFYVILRDIVALPSILSEALRQWFELLTHQN</sequence>
<evidence type="ECO:0000256" key="4">
    <source>
        <dbReference type="ARBA" id="ARBA00017143"/>
    </source>
</evidence>
<dbReference type="Pfam" id="PF07728">
    <property type="entry name" value="AAA_5"/>
    <property type="match status" value="7"/>
</dbReference>
<comment type="similarity">
    <text evidence="3 9">Belongs to the midasin family.</text>
</comment>
<feature type="compositionally biased region" description="Acidic residues" evidence="10">
    <location>
        <begin position="4236"/>
        <end position="4250"/>
    </location>
</feature>
<dbReference type="OrthoDB" id="422220at2759"/>
<feature type="compositionally biased region" description="Acidic residues" evidence="10">
    <location>
        <begin position="4286"/>
        <end position="4295"/>
    </location>
</feature>
<protein>
    <recommendedName>
        <fullName evidence="4 9">Midasin</fullName>
    </recommendedName>
</protein>
<evidence type="ECO:0000256" key="9">
    <source>
        <dbReference type="PIRNR" id="PIRNR010340"/>
    </source>
</evidence>
<evidence type="ECO:0000259" key="11">
    <source>
        <dbReference type="PROSITE" id="PS50234"/>
    </source>
</evidence>
<evidence type="ECO:0000256" key="10">
    <source>
        <dbReference type="SAM" id="MobiDB-lite"/>
    </source>
</evidence>
<dbReference type="FunFam" id="3.40.50.300:FF:001384">
    <property type="entry name" value="Midasin"/>
    <property type="match status" value="1"/>
</dbReference>
<dbReference type="InterPro" id="IPR027417">
    <property type="entry name" value="P-loop_NTPase"/>
</dbReference>
<dbReference type="PROSITE" id="PS50234">
    <property type="entry name" value="VWFA"/>
    <property type="match status" value="1"/>
</dbReference>
<keyword evidence="6 9" id="KW-0067">ATP-binding</keyword>
<dbReference type="InterPro" id="IPR040848">
    <property type="entry name" value="AAA_lid_7"/>
</dbReference>
<dbReference type="PIRSF" id="PIRSF010340">
    <property type="entry name" value="Midasin"/>
    <property type="match status" value="1"/>
</dbReference>
<reference evidence="13" key="3">
    <citation type="submission" date="2022-06" db="UniProtKB">
        <authorList>
            <consortium name="EnsemblMetazoa"/>
        </authorList>
    </citation>
    <scope>IDENTIFICATION</scope>
</reference>
<keyword evidence="7 9" id="KW-0143">Chaperone</keyword>
<feature type="compositionally biased region" description="Acidic residues" evidence="10">
    <location>
        <begin position="4158"/>
        <end position="4171"/>
    </location>
</feature>
<keyword evidence="8 9" id="KW-0539">Nucleus</keyword>
<feature type="domain" description="VWFA" evidence="11">
    <location>
        <begin position="4691"/>
        <end position="4887"/>
    </location>
</feature>
<organism evidence="12">
    <name type="scientific">Sarcoptes scabiei</name>
    <name type="common">Itch mite</name>
    <name type="synonym">Acarus scabiei</name>
    <dbReference type="NCBI Taxonomy" id="52283"/>
    <lineage>
        <taxon>Eukaryota</taxon>
        <taxon>Metazoa</taxon>
        <taxon>Ecdysozoa</taxon>
        <taxon>Arthropoda</taxon>
        <taxon>Chelicerata</taxon>
        <taxon>Arachnida</taxon>
        <taxon>Acari</taxon>
        <taxon>Acariformes</taxon>
        <taxon>Sarcoptiformes</taxon>
        <taxon>Astigmata</taxon>
        <taxon>Psoroptidia</taxon>
        <taxon>Sarcoptoidea</taxon>
        <taxon>Sarcoptidae</taxon>
        <taxon>Sarcoptinae</taxon>
        <taxon>Sarcoptes</taxon>
    </lineage>
</organism>
<dbReference type="SUPFAM" id="SSF52540">
    <property type="entry name" value="P-loop containing nucleoside triphosphate hydrolases"/>
    <property type="match status" value="6"/>
</dbReference>
<dbReference type="InterPro" id="IPR041190">
    <property type="entry name" value="Midasin_AAA_lid_5"/>
</dbReference>
<feature type="compositionally biased region" description="Basic and acidic residues" evidence="10">
    <location>
        <begin position="4258"/>
        <end position="4274"/>
    </location>
</feature>
<dbReference type="PANTHER" id="PTHR48103:SF2">
    <property type="entry name" value="MIDASIN"/>
    <property type="match status" value="1"/>
</dbReference>
<dbReference type="Pfam" id="PF17867">
    <property type="entry name" value="AAA_lid_7"/>
    <property type="match status" value="3"/>
</dbReference>
<dbReference type="GO" id="GO:0005654">
    <property type="term" value="C:nucleoplasm"/>
    <property type="evidence" value="ECO:0007669"/>
    <property type="project" value="UniProtKB-SubCell"/>
</dbReference>
<comment type="subcellular location">
    <subcellularLocation>
        <location evidence="1">Nucleus</location>
        <location evidence="1">Nucleolus</location>
    </subcellularLocation>
    <subcellularLocation>
        <location evidence="2">Nucleus</location>
        <location evidence="2">Nucleoplasm</location>
    </subcellularLocation>
</comment>
<feature type="region of interest" description="Disordered" evidence="10">
    <location>
        <begin position="4442"/>
        <end position="4481"/>
    </location>
</feature>
<dbReference type="EMBL" id="WVUK01000066">
    <property type="protein sequence ID" value="KAF7488599.1"/>
    <property type="molecule type" value="Genomic_DNA"/>
</dbReference>